<name>A0ABR4CU75_9HELO</name>
<dbReference type="InterPro" id="IPR045518">
    <property type="entry name" value="2EXR"/>
</dbReference>
<feature type="region of interest" description="Disordered" evidence="1">
    <location>
        <begin position="1"/>
        <end position="20"/>
    </location>
</feature>
<sequence>MRRSWNTRLSPTSSPSPKVGVMATNQTSEPIVPHWKPFQGCLSLDAPTDYKEVSGSCVTQQQQATAAFPLFQKIPKELRLKIWALAVPGPRTVTLTMVGSPKTDISVKSTSCVPAMLHVNLEAREVALKKYSLVEGSIEGLKPIYFDFDMDTLVLNHESIMARLPNTEMAQVLEDSNCFQSRLKYLILGTFSILSPLSSFISLEAITVSSYDYGNDSLNVTMSDRCLDYLDAWKPRSTAGKRLQITLRSELDIEIQTHIHRVRRMSKSGGSTTMVRRSEGLAWEIVWDFRRGVQIFLFNVPFFFMTWERQGLT</sequence>
<evidence type="ECO:0000313" key="3">
    <source>
        <dbReference type="EMBL" id="KAL2072981.1"/>
    </source>
</evidence>
<dbReference type="Proteomes" id="UP001595075">
    <property type="component" value="Unassembled WGS sequence"/>
</dbReference>
<reference evidence="3 4" key="1">
    <citation type="journal article" date="2024" name="Commun. Biol.">
        <title>Comparative genomic analysis of thermophilic fungi reveals convergent evolutionary adaptations and gene losses.</title>
        <authorList>
            <person name="Steindorff A.S."/>
            <person name="Aguilar-Pontes M.V."/>
            <person name="Robinson A.J."/>
            <person name="Andreopoulos B."/>
            <person name="LaButti K."/>
            <person name="Kuo A."/>
            <person name="Mondo S."/>
            <person name="Riley R."/>
            <person name="Otillar R."/>
            <person name="Haridas S."/>
            <person name="Lipzen A."/>
            <person name="Grimwood J."/>
            <person name="Schmutz J."/>
            <person name="Clum A."/>
            <person name="Reid I.D."/>
            <person name="Moisan M.C."/>
            <person name="Butler G."/>
            <person name="Nguyen T.T.M."/>
            <person name="Dewar K."/>
            <person name="Conant G."/>
            <person name="Drula E."/>
            <person name="Henrissat B."/>
            <person name="Hansel C."/>
            <person name="Singer S."/>
            <person name="Hutchinson M.I."/>
            <person name="de Vries R.P."/>
            <person name="Natvig D.O."/>
            <person name="Powell A.J."/>
            <person name="Tsang A."/>
            <person name="Grigoriev I.V."/>
        </authorList>
    </citation>
    <scope>NUCLEOTIDE SEQUENCE [LARGE SCALE GENOMIC DNA]</scope>
    <source>
        <strain evidence="3 4">CBS 494.80</strain>
    </source>
</reference>
<gene>
    <name evidence="3" type="ORF">VTL71DRAFT_10305</name>
</gene>
<evidence type="ECO:0000259" key="2">
    <source>
        <dbReference type="Pfam" id="PF20150"/>
    </source>
</evidence>
<proteinExistence type="predicted"/>
<protein>
    <recommendedName>
        <fullName evidence="2">2EXR domain-containing protein</fullName>
    </recommendedName>
</protein>
<dbReference type="Pfam" id="PF20150">
    <property type="entry name" value="2EXR"/>
    <property type="match status" value="1"/>
</dbReference>
<evidence type="ECO:0000313" key="4">
    <source>
        <dbReference type="Proteomes" id="UP001595075"/>
    </source>
</evidence>
<dbReference type="PANTHER" id="PTHR35910">
    <property type="entry name" value="2EXR DOMAIN-CONTAINING PROTEIN"/>
    <property type="match status" value="1"/>
</dbReference>
<organism evidence="3 4">
    <name type="scientific">Oculimacula yallundae</name>
    <dbReference type="NCBI Taxonomy" id="86028"/>
    <lineage>
        <taxon>Eukaryota</taxon>
        <taxon>Fungi</taxon>
        <taxon>Dikarya</taxon>
        <taxon>Ascomycota</taxon>
        <taxon>Pezizomycotina</taxon>
        <taxon>Leotiomycetes</taxon>
        <taxon>Helotiales</taxon>
        <taxon>Ploettnerulaceae</taxon>
        <taxon>Oculimacula</taxon>
    </lineage>
</organism>
<dbReference type="EMBL" id="JAZHXI010000003">
    <property type="protein sequence ID" value="KAL2072981.1"/>
    <property type="molecule type" value="Genomic_DNA"/>
</dbReference>
<keyword evidence="4" id="KW-1185">Reference proteome</keyword>
<evidence type="ECO:0000256" key="1">
    <source>
        <dbReference type="SAM" id="MobiDB-lite"/>
    </source>
</evidence>
<feature type="domain" description="2EXR" evidence="2">
    <location>
        <begin position="68"/>
        <end position="153"/>
    </location>
</feature>
<feature type="compositionally biased region" description="Polar residues" evidence="1">
    <location>
        <begin position="1"/>
        <end position="16"/>
    </location>
</feature>
<dbReference type="PANTHER" id="PTHR35910:SF6">
    <property type="entry name" value="2EXR DOMAIN-CONTAINING PROTEIN"/>
    <property type="match status" value="1"/>
</dbReference>
<comment type="caution">
    <text evidence="3">The sequence shown here is derived from an EMBL/GenBank/DDBJ whole genome shotgun (WGS) entry which is preliminary data.</text>
</comment>
<accession>A0ABR4CU75</accession>